<dbReference type="AlphaFoldDB" id="A0A432GER7"/>
<dbReference type="InterPro" id="IPR016161">
    <property type="entry name" value="Ald_DH/histidinol_DH"/>
</dbReference>
<dbReference type="GO" id="GO:0016620">
    <property type="term" value="F:oxidoreductase activity, acting on the aldehyde or oxo group of donors, NAD or NADP as acceptor"/>
    <property type="evidence" value="ECO:0007669"/>
    <property type="project" value="InterPro"/>
</dbReference>
<evidence type="ECO:0000313" key="3">
    <source>
        <dbReference type="EMBL" id="RTZ81653.1"/>
    </source>
</evidence>
<dbReference type="SUPFAM" id="SSF53720">
    <property type="entry name" value="ALDH-like"/>
    <property type="match status" value="1"/>
</dbReference>
<evidence type="ECO:0000313" key="4">
    <source>
        <dbReference type="Proteomes" id="UP000286801"/>
    </source>
</evidence>
<dbReference type="Proteomes" id="UP000286801">
    <property type="component" value="Unassembled WGS sequence"/>
</dbReference>
<evidence type="ECO:0000259" key="2">
    <source>
        <dbReference type="Pfam" id="PF00171"/>
    </source>
</evidence>
<dbReference type="Pfam" id="PF00171">
    <property type="entry name" value="Aldedh"/>
    <property type="match status" value="1"/>
</dbReference>
<dbReference type="Gene3D" id="3.40.309.10">
    <property type="entry name" value="Aldehyde Dehydrogenase, Chain A, domain 2"/>
    <property type="match status" value="1"/>
</dbReference>
<accession>A0A432GER7</accession>
<dbReference type="InterPro" id="IPR015590">
    <property type="entry name" value="Aldehyde_DH_dom"/>
</dbReference>
<reference evidence="3 4" key="1">
    <citation type="submission" date="2018-06" db="EMBL/GenBank/DDBJ databases">
        <title>Combined omics and stable isotope probing to characterize newly discovered Mariana Back-Arc vent microbial communities.</title>
        <authorList>
            <person name="Trembath-Reichert E."/>
            <person name="Huber J.A."/>
        </authorList>
    </citation>
    <scope>NUCLEOTIDE SEQUENCE [LARGE SCALE GENOMIC DNA]</scope>
    <source>
        <strain evidence="3">MAG 63_1</strain>
    </source>
</reference>
<evidence type="ECO:0000256" key="1">
    <source>
        <dbReference type="ARBA" id="ARBA00023002"/>
    </source>
</evidence>
<gene>
    <name evidence="3" type="ORF">DSY97_00610</name>
</gene>
<dbReference type="InterPro" id="IPR016163">
    <property type="entry name" value="Ald_DH_C"/>
</dbReference>
<proteinExistence type="predicted"/>
<keyword evidence="1" id="KW-0560">Oxidoreductase</keyword>
<organism evidence="3 4">
    <name type="scientific">SAR324 cluster bacterium</name>
    <dbReference type="NCBI Taxonomy" id="2024889"/>
    <lineage>
        <taxon>Bacteria</taxon>
        <taxon>Deltaproteobacteria</taxon>
        <taxon>SAR324 cluster</taxon>
    </lineage>
</organism>
<comment type="caution">
    <text evidence="3">The sequence shown here is derived from an EMBL/GenBank/DDBJ whole genome shotgun (WGS) entry which is preliminary data.</text>
</comment>
<dbReference type="InterPro" id="IPR016162">
    <property type="entry name" value="Ald_DH_N"/>
</dbReference>
<dbReference type="EMBL" id="QNZL01000018">
    <property type="protein sequence ID" value="RTZ81653.1"/>
    <property type="molecule type" value="Genomic_DNA"/>
</dbReference>
<name>A0A432GER7_9DELT</name>
<feature type="domain" description="Aldehyde dehydrogenase" evidence="2">
    <location>
        <begin position="2"/>
        <end position="74"/>
    </location>
</feature>
<feature type="non-terminal residue" evidence="3">
    <location>
        <position position="1"/>
    </location>
</feature>
<sequence length="78" mass="8834">LSVVNGLEYGLTAMIVTNNMKHAMETSERVEAGYIWINSNGRYLGAPYGGWKASGIGQEECFEELLSYTRIKNINMRW</sequence>
<dbReference type="PANTHER" id="PTHR11699">
    <property type="entry name" value="ALDEHYDE DEHYDROGENASE-RELATED"/>
    <property type="match status" value="1"/>
</dbReference>
<protein>
    <submittedName>
        <fullName evidence="3">Aldehyde dehydrogenase</fullName>
    </submittedName>
</protein>
<dbReference type="Gene3D" id="3.40.605.10">
    <property type="entry name" value="Aldehyde Dehydrogenase, Chain A, domain 1"/>
    <property type="match status" value="1"/>
</dbReference>